<dbReference type="EMBL" id="WUUL01000001">
    <property type="protein sequence ID" value="MXQ52267.1"/>
    <property type="molecule type" value="Genomic_DNA"/>
</dbReference>
<dbReference type="Gene3D" id="3.20.80.10">
    <property type="entry name" value="Regulatory factor, effector binding domain"/>
    <property type="match status" value="1"/>
</dbReference>
<accession>A0A6I4VLJ2</accession>
<name>A0A6I4VLJ2_9BACL</name>
<dbReference type="InterPro" id="IPR009061">
    <property type="entry name" value="DNA-bd_dom_put_sf"/>
</dbReference>
<dbReference type="Pfam" id="PF13411">
    <property type="entry name" value="MerR_1"/>
    <property type="match status" value="1"/>
</dbReference>
<feature type="domain" description="HTH merR-type" evidence="3">
    <location>
        <begin position="1"/>
        <end position="71"/>
    </location>
</feature>
<feature type="coiled-coil region" evidence="2">
    <location>
        <begin position="86"/>
        <end position="113"/>
    </location>
</feature>
<dbReference type="PANTHER" id="PTHR30204:SF97">
    <property type="entry name" value="MERR FAMILY REGULATORY PROTEIN"/>
    <property type="match status" value="1"/>
</dbReference>
<comment type="caution">
    <text evidence="4">The sequence shown here is derived from an EMBL/GenBank/DDBJ whole genome shotgun (WGS) entry which is preliminary data.</text>
</comment>
<dbReference type="InterPro" id="IPR011256">
    <property type="entry name" value="Reg_factor_effector_dom_sf"/>
</dbReference>
<gene>
    <name evidence="4" type="ORF">GSM42_00575</name>
</gene>
<dbReference type="PROSITE" id="PS50937">
    <property type="entry name" value="HTH_MERR_2"/>
    <property type="match status" value="1"/>
</dbReference>
<dbReference type="AlphaFoldDB" id="A0A6I4VLJ2"/>
<evidence type="ECO:0000313" key="5">
    <source>
        <dbReference type="Proteomes" id="UP000430692"/>
    </source>
</evidence>
<proteinExistence type="predicted"/>
<evidence type="ECO:0000256" key="2">
    <source>
        <dbReference type="SAM" id="Coils"/>
    </source>
</evidence>
<dbReference type="GO" id="GO:0003677">
    <property type="term" value="F:DNA binding"/>
    <property type="evidence" value="ECO:0007669"/>
    <property type="project" value="UniProtKB-KW"/>
</dbReference>
<evidence type="ECO:0000256" key="1">
    <source>
        <dbReference type="ARBA" id="ARBA00023125"/>
    </source>
</evidence>
<evidence type="ECO:0000259" key="3">
    <source>
        <dbReference type="PROSITE" id="PS50937"/>
    </source>
</evidence>
<keyword evidence="2" id="KW-0175">Coiled coil</keyword>
<dbReference type="PROSITE" id="PS00552">
    <property type="entry name" value="HTH_MERR_1"/>
    <property type="match status" value="1"/>
</dbReference>
<dbReference type="Gene3D" id="1.10.1660.10">
    <property type="match status" value="1"/>
</dbReference>
<evidence type="ECO:0000313" key="4">
    <source>
        <dbReference type="EMBL" id="MXQ52267.1"/>
    </source>
</evidence>
<keyword evidence="1" id="KW-0238">DNA-binding</keyword>
<keyword evidence="5" id="KW-1185">Reference proteome</keyword>
<dbReference type="PANTHER" id="PTHR30204">
    <property type="entry name" value="REDOX-CYCLING DRUG-SENSING TRANSCRIPTIONAL ACTIVATOR SOXR"/>
    <property type="match status" value="1"/>
</dbReference>
<sequence>MFKISEFSKLSQVSIKTLRYYDQIDLLKPAHTDPDTGYRYYTANQLFPLNRILAFKELGFTLHQITQLMNDNIPVDQIRGMFRIKQAEIQSLLEEEQTRLQRIENRLHQVEKEGILKTEHEIVLKNVDKQPMYSLRQRASIQQIPHLLAQLNHDLGKNFSSFPQAVLWYGCEECEEAIDLEVGYLLKQIPTDSSVRVRYLPEVSMMATLLHRCHPARPCTASSDLAIWIEQNGYQIKENEPRREIFLHPDHKRENDYIAEVQIAVEKV</sequence>
<dbReference type="GO" id="GO:0003700">
    <property type="term" value="F:DNA-binding transcription factor activity"/>
    <property type="evidence" value="ECO:0007669"/>
    <property type="project" value="InterPro"/>
</dbReference>
<dbReference type="SMART" id="SM00422">
    <property type="entry name" value="HTH_MERR"/>
    <property type="match status" value="1"/>
</dbReference>
<protein>
    <submittedName>
        <fullName evidence="4">MerR family transcriptional regulator</fullName>
    </submittedName>
</protein>
<dbReference type="Proteomes" id="UP000430692">
    <property type="component" value="Unassembled WGS sequence"/>
</dbReference>
<dbReference type="InterPro" id="IPR047057">
    <property type="entry name" value="MerR_fam"/>
</dbReference>
<dbReference type="CDD" id="cd01107">
    <property type="entry name" value="HTH_BmrR"/>
    <property type="match status" value="1"/>
</dbReference>
<dbReference type="SUPFAM" id="SSF46955">
    <property type="entry name" value="Putative DNA-binding domain"/>
    <property type="match status" value="1"/>
</dbReference>
<dbReference type="InterPro" id="IPR000551">
    <property type="entry name" value="MerR-type_HTH_dom"/>
</dbReference>
<reference evidence="4 5" key="1">
    <citation type="submission" date="2019-12" db="EMBL/GenBank/DDBJ databases">
        <title>Whole-genome analyses of novel actinobacteria.</title>
        <authorList>
            <person name="Sahin N."/>
            <person name="Saygin H."/>
        </authorList>
    </citation>
    <scope>NUCLEOTIDE SEQUENCE [LARGE SCALE GENOMIC DNA]</scope>
    <source>
        <strain evidence="4 5">KC615</strain>
    </source>
</reference>
<organism evidence="4 5">
    <name type="scientific">Shimazuella alba</name>
    <dbReference type="NCBI Taxonomy" id="2690964"/>
    <lineage>
        <taxon>Bacteria</taxon>
        <taxon>Bacillati</taxon>
        <taxon>Bacillota</taxon>
        <taxon>Bacilli</taxon>
        <taxon>Bacillales</taxon>
        <taxon>Thermoactinomycetaceae</taxon>
        <taxon>Shimazuella</taxon>
    </lineage>
</organism>